<dbReference type="InterPro" id="IPR037294">
    <property type="entry name" value="ABC_BtuC-like"/>
</dbReference>
<evidence type="ECO:0000256" key="7">
    <source>
        <dbReference type="ARBA" id="ARBA00023136"/>
    </source>
</evidence>
<dbReference type="Pfam" id="PF01032">
    <property type="entry name" value="FecCD"/>
    <property type="match status" value="1"/>
</dbReference>
<keyword evidence="6 8" id="KW-1133">Transmembrane helix</keyword>
<feature type="transmembrane region" description="Helical" evidence="8">
    <location>
        <begin position="101"/>
        <end position="122"/>
    </location>
</feature>
<dbReference type="InterPro" id="IPR000522">
    <property type="entry name" value="ABC_transptr_permease_BtuC"/>
</dbReference>
<feature type="transmembrane region" description="Helical" evidence="8">
    <location>
        <begin position="128"/>
        <end position="150"/>
    </location>
</feature>
<gene>
    <name evidence="9" type="ORF">ACFORG_10440</name>
</gene>
<organism evidence="9 10">
    <name type="scientific">Lutimaribacter marinistellae</name>
    <dbReference type="NCBI Taxonomy" id="1820329"/>
    <lineage>
        <taxon>Bacteria</taxon>
        <taxon>Pseudomonadati</taxon>
        <taxon>Pseudomonadota</taxon>
        <taxon>Alphaproteobacteria</taxon>
        <taxon>Rhodobacterales</taxon>
        <taxon>Roseobacteraceae</taxon>
        <taxon>Lutimaribacter</taxon>
    </lineage>
</organism>
<comment type="similarity">
    <text evidence="2">Belongs to the binding-protein-dependent transport system permease family. FecCD subfamily.</text>
</comment>
<dbReference type="PANTHER" id="PTHR30472:SF1">
    <property type="entry name" value="FE(3+) DICITRATE TRANSPORT SYSTEM PERMEASE PROTEIN FECC-RELATED"/>
    <property type="match status" value="1"/>
</dbReference>
<evidence type="ECO:0000256" key="1">
    <source>
        <dbReference type="ARBA" id="ARBA00004651"/>
    </source>
</evidence>
<evidence type="ECO:0000256" key="2">
    <source>
        <dbReference type="ARBA" id="ARBA00007935"/>
    </source>
</evidence>
<evidence type="ECO:0000256" key="4">
    <source>
        <dbReference type="ARBA" id="ARBA00022475"/>
    </source>
</evidence>
<keyword evidence="10" id="KW-1185">Reference proteome</keyword>
<comment type="caution">
    <text evidence="9">The sequence shown here is derived from an EMBL/GenBank/DDBJ whole genome shotgun (WGS) entry which is preliminary data.</text>
</comment>
<comment type="subcellular location">
    <subcellularLocation>
        <location evidence="1">Cell membrane</location>
        <topology evidence="1">Multi-pass membrane protein</topology>
    </subcellularLocation>
</comment>
<protein>
    <submittedName>
        <fullName evidence="9">FecCD family ABC transporter permease</fullName>
    </submittedName>
</protein>
<feature type="transmembrane region" description="Helical" evidence="8">
    <location>
        <begin position="157"/>
        <end position="178"/>
    </location>
</feature>
<evidence type="ECO:0000256" key="3">
    <source>
        <dbReference type="ARBA" id="ARBA00022448"/>
    </source>
</evidence>
<keyword evidence="3" id="KW-0813">Transport</keyword>
<dbReference type="EMBL" id="JBHRXI010000010">
    <property type="protein sequence ID" value="MFC3614177.1"/>
    <property type="molecule type" value="Genomic_DNA"/>
</dbReference>
<keyword evidence="7 8" id="KW-0472">Membrane</keyword>
<evidence type="ECO:0000313" key="10">
    <source>
        <dbReference type="Proteomes" id="UP001595629"/>
    </source>
</evidence>
<dbReference type="Proteomes" id="UP001595629">
    <property type="component" value="Unassembled WGS sequence"/>
</dbReference>
<feature type="transmembrane region" description="Helical" evidence="8">
    <location>
        <begin position="204"/>
        <end position="224"/>
    </location>
</feature>
<feature type="transmembrane region" description="Helical" evidence="8">
    <location>
        <begin position="245"/>
        <end position="272"/>
    </location>
</feature>
<dbReference type="CDD" id="cd06550">
    <property type="entry name" value="TM_ABC_iron-siderophores_like"/>
    <property type="match status" value="1"/>
</dbReference>
<dbReference type="RefSeq" id="WP_386735364.1">
    <property type="nucleotide sequence ID" value="NZ_JBHRXI010000010.1"/>
</dbReference>
<dbReference type="Gene3D" id="1.10.3470.10">
    <property type="entry name" value="ABC transporter involved in vitamin B12 uptake, BtuC"/>
    <property type="match status" value="1"/>
</dbReference>
<feature type="transmembrane region" description="Helical" evidence="8">
    <location>
        <begin position="69"/>
        <end position="89"/>
    </location>
</feature>
<keyword evidence="4" id="KW-1003">Cell membrane</keyword>
<evidence type="ECO:0000256" key="6">
    <source>
        <dbReference type="ARBA" id="ARBA00022989"/>
    </source>
</evidence>
<feature type="transmembrane region" description="Helical" evidence="8">
    <location>
        <begin position="284"/>
        <end position="302"/>
    </location>
</feature>
<name>A0ABV7TH15_9RHOB</name>
<evidence type="ECO:0000313" key="9">
    <source>
        <dbReference type="EMBL" id="MFC3614177.1"/>
    </source>
</evidence>
<proteinExistence type="inferred from homology"/>
<evidence type="ECO:0000256" key="8">
    <source>
        <dbReference type="SAM" id="Phobius"/>
    </source>
</evidence>
<keyword evidence="5 8" id="KW-0812">Transmembrane</keyword>
<reference evidence="10" key="1">
    <citation type="journal article" date="2019" name="Int. J. Syst. Evol. Microbiol.">
        <title>The Global Catalogue of Microorganisms (GCM) 10K type strain sequencing project: providing services to taxonomists for standard genome sequencing and annotation.</title>
        <authorList>
            <consortium name="The Broad Institute Genomics Platform"/>
            <consortium name="The Broad Institute Genome Sequencing Center for Infectious Disease"/>
            <person name="Wu L."/>
            <person name="Ma J."/>
        </authorList>
    </citation>
    <scope>NUCLEOTIDE SEQUENCE [LARGE SCALE GENOMIC DNA]</scope>
    <source>
        <strain evidence="10">KCTC 42911</strain>
    </source>
</reference>
<accession>A0ABV7TH15</accession>
<dbReference type="SUPFAM" id="SSF81345">
    <property type="entry name" value="ABC transporter involved in vitamin B12 uptake, BtuC"/>
    <property type="match status" value="1"/>
</dbReference>
<dbReference type="PANTHER" id="PTHR30472">
    <property type="entry name" value="FERRIC ENTEROBACTIN TRANSPORT SYSTEM PERMEASE PROTEIN"/>
    <property type="match status" value="1"/>
</dbReference>
<feature type="transmembrane region" description="Helical" evidence="8">
    <location>
        <begin position="309"/>
        <end position="333"/>
    </location>
</feature>
<sequence>MPADIALRHTPARDRRGLALLAALAALALIALLALRLGYRPVTWAELAAAFTAYDPADPAQIVIREIRLPRIAAALLAGTALGIAGALIQGMTRNPLADPGLLGINAGAAVGVIGAVFLLRISDPSQFIWTALAGGALGAVAVFALGGGAQARPVRLLLAGAALTAFFLALIRALVLVSRQSLETYRFWVLGGFENVTTDSLAALWPFFLGGALVALAAALLIDALSLGDDTARGLGVNVGGARLLCGCAIVLLAASTVALAGPIAFVGLIVPHMARAVMRQDMIWLAPCSGIFGACLLLLADLAGRSALFGGTMQAGVMSALIGGPLLIWLIRRTGGSRT</sequence>
<evidence type="ECO:0000256" key="5">
    <source>
        <dbReference type="ARBA" id="ARBA00022692"/>
    </source>
</evidence>